<sequence>MLRQAPQALKGRRLLTPAASRLPLPAKVMFALAMELLVANRWDMAMCAMHSLVFLMRPGVWRAVRFAHLAPPSAGGSRGLARWGLGIRPRLQQPPPPRIRRRSCASRGFAEQRRGRSAEAAGGRAPATGGAIRAGVWAANSPSCRCASRPCRGGASGAFPWRSADRCSQAGPAA</sequence>
<organism evidence="2 3">
    <name type="scientific">Prorocentrum cordatum</name>
    <dbReference type="NCBI Taxonomy" id="2364126"/>
    <lineage>
        <taxon>Eukaryota</taxon>
        <taxon>Sar</taxon>
        <taxon>Alveolata</taxon>
        <taxon>Dinophyceae</taxon>
        <taxon>Prorocentrales</taxon>
        <taxon>Prorocentraceae</taxon>
        <taxon>Prorocentrum</taxon>
    </lineage>
</organism>
<protein>
    <recommendedName>
        <fullName evidence="4">Anaphase-promoting complex subunit 1</fullName>
    </recommendedName>
</protein>
<proteinExistence type="predicted"/>
<evidence type="ECO:0000313" key="2">
    <source>
        <dbReference type="EMBL" id="CAK0824243.1"/>
    </source>
</evidence>
<evidence type="ECO:0000313" key="3">
    <source>
        <dbReference type="Proteomes" id="UP001189429"/>
    </source>
</evidence>
<dbReference type="EMBL" id="CAUYUJ010008546">
    <property type="protein sequence ID" value="CAK0824243.1"/>
    <property type="molecule type" value="Genomic_DNA"/>
</dbReference>
<comment type="caution">
    <text evidence="2">The sequence shown here is derived from an EMBL/GenBank/DDBJ whole genome shotgun (WGS) entry which is preliminary data.</text>
</comment>
<gene>
    <name evidence="2" type="ORF">PCOR1329_LOCUS24702</name>
</gene>
<evidence type="ECO:0008006" key="4">
    <source>
        <dbReference type="Google" id="ProtNLM"/>
    </source>
</evidence>
<feature type="compositionally biased region" description="Low complexity" evidence="1">
    <location>
        <begin position="118"/>
        <end position="127"/>
    </location>
</feature>
<evidence type="ECO:0000256" key="1">
    <source>
        <dbReference type="SAM" id="MobiDB-lite"/>
    </source>
</evidence>
<accession>A0ABN9RXW7</accession>
<keyword evidence="3" id="KW-1185">Reference proteome</keyword>
<reference evidence="2" key="1">
    <citation type="submission" date="2023-10" db="EMBL/GenBank/DDBJ databases">
        <authorList>
            <person name="Chen Y."/>
            <person name="Shah S."/>
            <person name="Dougan E. K."/>
            <person name="Thang M."/>
            <person name="Chan C."/>
        </authorList>
    </citation>
    <scope>NUCLEOTIDE SEQUENCE [LARGE SCALE GENOMIC DNA]</scope>
</reference>
<feature type="region of interest" description="Disordered" evidence="1">
    <location>
        <begin position="91"/>
        <end position="127"/>
    </location>
</feature>
<name>A0ABN9RXW7_9DINO</name>
<dbReference type="Proteomes" id="UP001189429">
    <property type="component" value="Unassembled WGS sequence"/>
</dbReference>